<dbReference type="EMBL" id="JAADJZ010000021">
    <property type="protein sequence ID" value="KAF2867929.1"/>
    <property type="molecule type" value="Genomic_DNA"/>
</dbReference>
<reference evidence="1 2" key="1">
    <citation type="submission" date="2020-01" db="EMBL/GenBank/DDBJ databases">
        <authorList>
            <consortium name="DOE Joint Genome Institute"/>
            <person name="Haridas S."/>
            <person name="Albert R."/>
            <person name="Binder M."/>
            <person name="Bloem J."/>
            <person name="Labutti K."/>
            <person name="Salamov A."/>
            <person name="Andreopoulos B."/>
            <person name="Baker S.E."/>
            <person name="Barry K."/>
            <person name="Bills G."/>
            <person name="Bluhm B.H."/>
            <person name="Cannon C."/>
            <person name="Castanera R."/>
            <person name="Culley D.E."/>
            <person name="Daum C."/>
            <person name="Ezra D."/>
            <person name="Gonzalez J.B."/>
            <person name="Henrissat B."/>
            <person name="Kuo A."/>
            <person name="Liang C."/>
            <person name="Lipzen A."/>
            <person name="Lutzoni F."/>
            <person name="Magnuson J."/>
            <person name="Mondo S."/>
            <person name="Nolan M."/>
            <person name="Ohm R."/>
            <person name="Pangilinan J."/>
            <person name="Park H.-J.H."/>
            <person name="Ramirez L."/>
            <person name="Alfaro M."/>
            <person name="Sun H."/>
            <person name="Tritt A."/>
            <person name="Yoshinaga Y."/>
            <person name="Zwiers L.-H.L."/>
            <person name="Turgeon B.G."/>
            <person name="Goodwin S.B."/>
            <person name="Spatafora J.W."/>
            <person name="Crous P.W."/>
            <person name="Grigoriev I.V."/>
        </authorList>
    </citation>
    <scope>NUCLEOTIDE SEQUENCE [LARGE SCALE GENOMIC DNA]</scope>
    <source>
        <strain evidence="1 2">CBS 611.86</strain>
    </source>
</reference>
<dbReference type="OrthoDB" id="3763466at2759"/>
<dbReference type="AlphaFoldDB" id="A0A7C8I119"/>
<organism evidence="1 2">
    <name type="scientific">Massariosphaeria phaeospora</name>
    <dbReference type="NCBI Taxonomy" id="100035"/>
    <lineage>
        <taxon>Eukaryota</taxon>
        <taxon>Fungi</taxon>
        <taxon>Dikarya</taxon>
        <taxon>Ascomycota</taxon>
        <taxon>Pezizomycotina</taxon>
        <taxon>Dothideomycetes</taxon>
        <taxon>Pleosporomycetidae</taxon>
        <taxon>Pleosporales</taxon>
        <taxon>Pleosporales incertae sedis</taxon>
        <taxon>Massariosphaeria</taxon>
    </lineage>
</organism>
<gene>
    <name evidence="1" type="ORF">BDV95DRAFT_610365</name>
</gene>
<comment type="caution">
    <text evidence="1">The sequence shown here is derived from an EMBL/GenBank/DDBJ whole genome shotgun (WGS) entry which is preliminary data.</text>
</comment>
<proteinExistence type="predicted"/>
<dbReference type="Proteomes" id="UP000481861">
    <property type="component" value="Unassembled WGS sequence"/>
</dbReference>
<name>A0A7C8I119_9PLEO</name>
<sequence>MNRAQGTCGIAKVYKGPRIQDLHHRARTTRRILTRIKQYQSAVQNLRQMADSTDRHFMEAVIPYSRQENLALAHRMQERLPLELRTLVYKHYWSTYEGDLAKLEQYSWDISTHICPADGSCAYADWDTLPPLVLPPFVGLEAAREAVAVAMEHFRPGAFVLQRYAPELDVFLKSDPFHVGVSYGQHIRAVSVEIQDSIRQTPGSMSPISMSNIQTLKEHLRALLQIRLKRGFELSVCIDCWTSAIDLERTFEILREVYGIFMKQGPAWVRIRPDLTRELFGMKELPDGMLPNYYSMPLEEWRDMYEITSVIEEEAEEHEELEFDESESVP</sequence>
<evidence type="ECO:0000313" key="2">
    <source>
        <dbReference type="Proteomes" id="UP000481861"/>
    </source>
</evidence>
<evidence type="ECO:0000313" key="1">
    <source>
        <dbReference type="EMBL" id="KAF2867929.1"/>
    </source>
</evidence>
<accession>A0A7C8I119</accession>
<keyword evidence="2" id="KW-1185">Reference proteome</keyword>
<protein>
    <submittedName>
        <fullName evidence="1">Uncharacterized protein</fullName>
    </submittedName>
</protein>